<keyword evidence="2" id="KW-0732">Signal</keyword>
<keyword evidence="4" id="KW-1185">Reference proteome</keyword>
<feature type="chain" id="PRO_5025547598" evidence="2">
    <location>
        <begin position="19"/>
        <end position="159"/>
    </location>
</feature>
<proteinExistence type="predicted"/>
<evidence type="ECO:0000256" key="2">
    <source>
        <dbReference type="SAM" id="SignalP"/>
    </source>
</evidence>
<sequence>MKFNLIVTSSFFAYLATASPIPTSAAMNTRDNITNPILAREVPQEHSHEHTLRSAPVDPTDFAFPRGGSGKRQLSPTQPLDPGKFTFGPGSVKRQAHASRAAQIDPTEFEFFREGGRKGEVPQEHSHENIAREVQSMGFGGLPRLRAERRGFHENVGRV</sequence>
<dbReference type="EMBL" id="MU006226">
    <property type="protein sequence ID" value="KAF2826488.1"/>
    <property type="molecule type" value="Genomic_DNA"/>
</dbReference>
<dbReference type="Proteomes" id="UP000799424">
    <property type="component" value="Unassembled WGS sequence"/>
</dbReference>
<dbReference type="AlphaFoldDB" id="A0A6A7A0S4"/>
<evidence type="ECO:0000313" key="3">
    <source>
        <dbReference type="EMBL" id="KAF2826488.1"/>
    </source>
</evidence>
<protein>
    <submittedName>
        <fullName evidence="3">Uncharacterized protein</fullName>
    </submittedName>
</protein>
<feature type="compositionally biased region" description="Basic and acidic residues" evidence="1">
    <location>
        <begin position="42"/>
        <end position="52"/>
    </location>
</feature>
<reference evidence="3" key="1">
    <citation type="journal article" date="2020" name="Stud. Mycol.">
        <title>101 Dothideomycetes genomes: a test case for predicting lifestyles and emergence of pathogens.</title>
        <authorList>
            <person name="Haridas S."/>
            <person name="Albert R."/>
            <person name="Binder M."/>
            <person name="Bloem J."/>
            <person name="Labutti K."/>
            <person name="Salamov A."/>
            <person name="Andreopoulos B."/>
            <person name="Baker S."/>
            <person name="Barry K."/>
            <person name="Bills G."/>
            <person name="Bluhm B."/>
            <person name="Cannon C."/>
            <person name="Castanera R."/>
            <person name="Culley D."/>
            <person name="Daum C."/>
            <person name="Ezra D."/>
            <person name="Gonzalez J."/>
            <person name="Henrissat B."/>
            <person name="Kuo A."/>
            <person name="Liang C."/>
            <person name="Lipzen A."/>
            <person name="Lutzoni F."/>
            <person name="Magnuson J."/>
            <person name="Mondo S."/>
            <person name="Nolan M."/>
            <person name="Ohm R."/>
            <person name="Pangilinan J."/>
            <person name="Park H.-J."/>
            <person name="Ramirez L."/>
            <person name="Alfaro M."/>
            <person name="Sun H."/>
            <person name="Tritt A."/>
            <person name="Yoshinaga Y."/>
            <person name="Zwiers L.-H."/>
            <person name="Turgeon B."/>
            <person name="Goodwin S."/>
            <person name="Spatafora J."/>
            <person name="Crous P."/>
            <person name="Grigoriev I."/>
        </authorList>
    </citation>
    <scope>NUCLEOTIDE SEQUENCE</scope>
    <source>
        <strain evidence="3">CBS 113818</strain>
    </source>
</reference>
<evidence type="ECO:0000313" key="4">
    <source>
        <dbReference type="Proteomes" id="UP000799424"/>
    </source>
</evidence>
<gene>
    <name evidence="3" type="ORF">CC86DRAFT_382515</name>
</gene>
<organism evidence="3 4">
    <name type="scientific">Ophiobolus disseminans</name>
    <dbReference type="NCBI Taxonomy" id="1469910"/>
    <lineage>
        <taxon>Eukaryota</taxon>
        <taxon>Fungi</taxon>
        <taxon>Dikarya</taxon>
        <taxon>Ascomycota</taxon>
        <taxon>Pezizomycotina</taxon>
        <taxon>Dothideomycetes</taxon>
        <taxon>Pleosporomycetidae</taxon>
        <taxon>Pleosporales</taxon>
        <taxon>Pleosporineae</taxon>
        <taxon>Phaeosphaeriaceae</taxon>
        <taxon>Ophiobolus</taxon>
    </lineage>
</organism>
<feature type="signal peptide" evidence="2">
    <location>
        <begin position="1"/>
        <end position="18"/>
    </location>
</feature>
<evidence type="ECO:0000256" key="1">
    <source>
        <dbReference type="SAM" id="MobiDB-lite"/>
    </source>
</evidence>
<name>A0A6A7A0S4_9PLEO</name>
<accession>A0A6A7A0S4</accession>
<feature type="region of interest" description="Disordered" evidence="1">
    <location>
        <begin position="42"/>
        <end position="105"/>
    </location>
</feature>